<evidence type="ECO:0000313" key="3">
    <source>
        <dbReference type="Proteomes" id="UP000542742"/>
    </source>
</evidence>
<proteinExistence type="predicted"/>
<keyword evidence="3" id="KW-1185">Reference proteome</keyword>
<sequence>MVIHDKVVGAGRDGARKCAANAVPAQPVGHFLGRGKVVYGGNGYSRIAGRRDYPCETATDPPESVDADRDTHGWLSSAADDAAGATPVQ</sequence>
<gene>
    <name evidence="2" type="ORF">BKA14_004653</name>
</gene>
<feature type="region of interest" description="Disordered" evidence="1">
    <location>
        <begin position="51"/>
        <end position="89"/>
    </location>
</feature>
<protein>
    <submittedName>
        <fullName evidence="2">Uncharacterized protein</fullName>
    </submittedName>
</protein>
<comment type="caution">
    <text evidence="2">The sequence shown here is derived from an EMBL/GenBank/DDBJ whole genome shotgun (WGS) entry which is preliminary data.</text>
</comment>
<dbReference type="Proteomes" id="UP000542742">
    <property type="component" value="Unassembled WGS sequence"/>
</dbReference>
<name>A0A7W7CW05_9ACTN</name>
<dbReference type="AlphaFoldDB" id="A0A7W7CW05"/>
<evidence type="ECO:0000256" key="1">
    <source>
        <dbReference type="SAM" id="MobiDB-lite"/>
    </source>
</evidence>
<dbReference type="EMBL" id="JACHMF010000001">
    <property type="protein sequence ID" value="MBB4694505.1"/>
    <property type="molecule type" value="Genomic_DNA"/>
</dbReference>
<organism evidence="2 3">
    <name type="scientific">Paractinoplanes abujensis</name>
    <dbReference type="NCBI Taxonomy" id="882441"/>
    <lineage>
        <taxon>Bacteria</taxon>
        <taxon>Bacillati</taxon>
        <taxon>Actinomycetota</taxon>
        <taxon>Actinomycetes</taxon>
        <taxon>Micromonosporales</taxon>
        <taxon>Micromonosporaceae</taxon>
        <taxon>Paractinoplanes</taxon>
    </lineage>
</organism>
<evidence type="ECO:0000313" key="2">
    <source>
        <dbReference type="EMBL" id="MBB4694505.1"/>
    </source>
</evidence>
<accession>A0A7W7CW05</accession>
<reference evidence="2 3" key="1">
    <citation type="submission" date="2020-08" db="EMBL/GenBank/DDBJ databases">
        <title>Sequencing the genomes of 1000 actinobacteria strains.</title>
        <authorList>
            <person name="Klenk H.-P."/>
        </authorList>
    </citation>
    <scope>NUCLEOTIDE SEQUENCE [LARGE SCALE GENOMIC DNA]</scope>
    <source>
        <strain evidence="2 3">DSM 45518</strain>
    </source>
</reference>